<protein>
    <submittedName>
        <fullName evidence="2">Uncharacterized protein</fullName>
    </submittedName>
</protein>
<reference evidence="2 3" key="1">
    <citation type="submission" date="2015-03" db="EMBL/GenBank/DDBJ databases">
        <title>Draft genome sequences of two protease-producing strains of Arsukibacterium isolated from two cold and alkaline environments.</title>
        <authorList>
            <person name="Lylloff J.E."/>
            <person name="Skov L.B."/>
            <person name="Jepsen M."/>
            <person name="Hallin P.F."/>
            <person name="Sorensen S.J."/>
            <person name="Stougaard P."/>
            <person name="Glaring M.A."/>
        </authorList>
    </citation>
    <scope>NUCLEOTIDE SEQUENCE [LARGE SCALE GENOMIC DNA]</scope>
    <source>
        <strain evidence="2 3">GCM72</strain>
    </source>
</reference>
<keyword evidence="1" id="KW-0472">Membrane</keyword>
<proteinExistence type="predicted"/>
<gene>
    <name evidence="2" type="ORF">WG68_13150</name>
</gene>
<evidence type="ECO:0000313" key="2">
    <source>
        <dbReference type="EMBL" id="KKO44786.1"/>
    </source>
</evidence>
<dbReference type="EMBL" id="LAHO01000013">
    <property type="protein sequence ID" value="KKO44786.1"/>
    <property type="molecule type" value="Genomic_DNA"/>
</dbReference>
<evidence type="ECO:0000313" key="3">
    <source>
        <dbReference type="Proteomes" id="UP000034228"/>
    </source>
</evidence>
<organism evidence="2 3">
    <name type="scientific">Arsukibacterium ikkense</name>
    <dbReference type="NCBI Taxonomy" id="336831"/>
    <lineage>
        <taxon>Bacteria</taxon>
        <taxon>Pseudomonadati</taxon>
        <taxon>Pseudomonadota</taxon>
        <taxon>Gammaproteobacteria</taxon>
        <taxon>Chromatiales</taxon>
        <taxon>Chromatiaceae</taxon>
        <taxon>Arsukibacterium</taxon>
    </lineage>
</organism>
<sequence length="113" mass="12495">MSKASTFLGVPMAALVSAAIFATELYNCPHKEIVIPALPLIFAITVTALKYFAVYFHVDSRTERRIKKRLMKLKTALNDPNSSEEAKASYQKQFDEANQALINSDNAEISSIG</sequence>
<accession>A0A0M2V2C6</accession>
<evidence type="ECO:0000256" key="1">
    <source>
        <dbReference type="SAM" id="Phobius"/>
    </source>
</evidence>
<name>A0A0M2V2C6_9GAMM</name>
<comment type="caution">
    <text evidence="2">The sequence shown here is derived from an EMBL/GenBank/DDBJ whole genome shotgun (WGS) entry which is preliminary data.</text>
</comment>
<dbReference type="AlphaFoldDB" id="A0A0M2V2C6"/>
<keyword evidence="3" id="KW-1185">Reference proteome</keyword>
<dbReference type="RefSeq" id="WP_046558173.1">
    <property type="nucleotide sequence ID" value="NZ_LAHO01000013.1"/>
</dbReference>
<keyword evidence="1" id="KW-0812">Transmembrane</keyword>
<dbReference type="STRING" id="336831.WG68_13150"/>
<keyword evidence="1" id="KW-1133">Transmembrane helix</keyword>
<dbReference type="Proteomes" id="UP000034228">
    <property type="component" value="Unassembled WGS sequence"/>
</dbReference>
<feature type="transmembrane region" description="Helical" evidence="1">
    <location>
        <begin position="34"/>
        <end position="58"/>
    </location>
</feature>